<dbReference type="GO" id="GO:0016020">
    <property type="term" value="C:membrane"/>
    <property type="evidence" value="ECO:0007669"/>
    <property type="project" value="UniProtKB-SubCell"/>
</dbReference>
<dbReference type="Pfam" id="PF20252">
    <property type="entry name" value="BIG2_C"/>
    <property type="match status" value="1"/>
</dbReference>
<protein>
    <submittedName>
        <fullName evidence="8">Brefeldin A-inhibited guanine nucleotide-exchange protein</fullName>
    </submittedName>
</protein>
<evidence type="ECO:0000313" key="9">
    <source>
        <dbReference type="Proteomes" id="UP000243579"/>
    </source>
</evidence>
<evidence type="ECO:0000256" key="1">
    <source>
        <dbReference type="ARBA" id="ARBA00004370"/>
    </source>
</evidence>
<comment type="subcellular location">
    <subcellularLocation>
        <location evidence="2">Cytoplasm</location>
    </subcellularLocation>
    <subcellularLocation>
        <location evidence="1">Membrane</location>
    </subcellularLocation>
</comment>
<dbReference type="STRING" id="1202772.A0A1V9YDK8"/>
<dbReference type="InterPro" id="IPR000904">
    <property type="entry name" value="Sec7_dom"/>
</dbReference>
<dbReference type="GO" id="GO:0005737">
    <property type="term" value="C:cytoplasm"/>
    <property type="evidence" value="ECO:0007669"/>
    <property type="project" value="UniProtKB-SubCell"/>
</dbReference>
<dbReference type="InterPro" id="IPR035999">
    <property type="entry name" value="Sec7_dom_sf"/>
</dbReference>
<dbReference type="Pfam" id="PF16213">
    <property type="entry name" value="DCB"/>
    <property type="match status" value="1"/>
</dbReference>
<dbReference type="CDD" id="cd00171">
    <property type="entry name" value="Sec7"/>
    <property type="match status" value="1"/>
</dbReference>
<gene>
    <name evidence="8" type="ORF">ACHHYP_14241</name>
</gene>
<name>A0A1V9YDK8_ACHHY</name>
<dbReference type="PROSITE" id="PS50190">
    <property type="entry name" value="SEC7"/>
    <property type="match status" value="1"/>
</dbReference>
<dbReference type="InterPro" id="IPR016024">
    <property type="entry name" value="ARM-type_fold"/>
</dbReference>
<dbReference type="SUPFAM" id="SSF48371">
    <property type="entry name" value="ARM repeat"/>
    <property type="match status" value="2"/>
</dbReference>
<evidence type="ECO:0000256" key="2">
    <source>
        <dbReference type="ARBA" id="ARBA00004496"/>
    </source>
</evidence>
<dbReference type="GO" id="GO:0015031">
    <property type="term" value="P:protein transport"/>
    <property type="evidence" value="ECO:0007669"/>
    <property type="project" value="UniProtKB-KW"/>
</dbReference>
<dbReference type="GO" id="GO:0005085">
    <property type="term" value="F:guanyl-nucleotide exchange factor activity"/>
    <property type="evidence" value="ECO:0007669"/>
    <property type="project" value="InterPro"/>
</dbReference>
<dbReference type="SMART" id="SM00222">
    <property type="entry name" value="Sec7"/>
    <property type="match status" value="1"/>
</dbReference>
<dbReference type="FunFam" id="1.10.1000.11:FF:000002">
    <property type="entry name" value="Cytohesin 1"/>
    <property type="match status" value="1"/>
</dbReference>
<dbReference type="InterPro" id="IPR032629">
    <property type="entry name" value="DCB_dom"/>
</dbReference>
<dbReference type="PANTHER" id="PTHR10663">
    <property type="entry name" value="GUANYL-NUCLEOTIDE EXCHANGE FACTOR"/>
    <property type="match status" value="1"/>
</dbReference>
<dbReference type="InterPro" id="IPR032691">
    <property type="entry name" value="Mon2/Sec7/BIG1-like_HUS"/>
</dbReference>
<dbReference type="Pfam" id="PF09324">
    <property type="entry name" value="Sec7-like_HDS"/>
    <property type="match status" value="1"/>
</dbReference>
<keyword evidence="9" id="KW-1185">Reference proteome</keyword>
<feature type="domain" description="SEC7" evidence="7">
    <location>
        <begin position="536"/>
        <end position="731"/>
    </location>
</feature>
<dbReference type="GO" id="GO:0032012">
    <property type="term" value="P:regulation of ARF protein signal transduction"/>
    <property type="evidence" value="ECO:0007669"/>
    <property type="project" value="InterPro"/>
</dbReference>
<dbReference type="PANTHER" id="PTHR10663:SF375">
    <property type="entry name" value="LD29171P"/>
    <property type="match status" value="1"/>
</dbReference>
<evidence type="ECO:0000313" key="8">
    <source>
        <dbReference type="EMBL" id="OQR83824.1"/>
    </source>
</evidence>
<dbReference type="InterPro" id="IPR046455">
    <property type="entry name" value="Sec7/BIG1-like_C"/>
</dbReference>
<dbReference type="Pfam" id="PF01369">
    <property type="entry name" value="Sec7"/>
    <property type="match status" value="1"/>
</dbReference>
<dbReference type="OrthoDB" id="430364at2759"/>
<dbReference type="Gene3D" id="1.10.1000.11">
    <property type="entry name" value="Arf Nucleotide-binding Site Opener,domain 2"/>
    <property type="match status" value="1"/>
</dbReference>
<keyword evidence="6" id="KW-0472">Membrane</keyword>
<dbReference type="InterPro" id="IPR023394">
    <property type="entry name" value="Sec7_C_sf"/>
</dbReference>
<evidence type="ECO:0000259" key="7">
    <source>
        <dbReference type="PROSITE" id="PS50190"/>
    </source>
</evidence>
<keyword evidence="3" id="KW-0813">Transport</keyword>
<evidence type="ECO:0000256" key="6">
    <source>
        <dbReference type="ARBA" id="ARBA00023136"/>
    </source>
</evidence>
<evidence type="ECO:0000256" key="3">
    <source>
        <dbReference type="ARBA" id="ARBA00022448"/>
    </source>
</evidence>
<dbReference type="Pfam" id="PF12783">
    <property type="entry name" value="Sec7-like_HUS"/>
    <property type="match status" value="1"/>
</dbReference>
<keyword evidence="4" id="KW-0963">Cytoplasm</keyword>
<dbReference type="InterPro" id="IPR015403">
    <property type="entry name" value="Mon2/Sec7/BIG1-like_HDS"/>
</dbReference>
<comment type="caution">
    <text evidence="8">The sequence shown here is derived from an EMBL/GenBank/DDBJ whole genome shotgun (WGS) entry which is preliminary data.</text>
</comment>
<dbReference type="Proteomes" id="UP000243579">
    <property type="component" value="Unassembled WGS sequence"/>
</dbReference>
<organism evidence="8 9">
    <name type="scientific">Achlya hypogyna</name>
    <name type="common">Oomycete</name>
    <name type="synonym">Protoachlya hypogyna</name>
    <dbReference type="NCBI Taxonomy" id="1202772"/>
    <lineage>
        <taxon>Eukaryota</taxon>
        <taxon>Sar</taxon>
        <taxon>Stramenopiles</taxon>
        <taxon>Oomycota</taxon>
        <taxon>Saprolegniomycetes</taxon>
        <taxon>Saprolegniales</taxon>
        <taxon>Achlyaceae</taxon>
        <taxon>Achlya</taxon>
    </lineage>
</organism>
<reference evidence="8 9" key="1">
    <citation type="journal article" date="2014" name="Genome Biol. Evol.">
        <title>The secreted proteins of Achlya hypogyna and Thraustotheca clavata identify the ancestral oomycete secretome and reveal gene acquisitions by horizontal gene transfer.</title>
        <authorList>
            <person name="Misner I."/>
            <person name="Blouin N."/>
            <person name="Leonard G."/>
            <person name="Richards T.A."/>
            <person name="Lane C.E."/>
        </authorList>
    </citation>
    <scope>NUCLEOTIDE SEQUENCE [LARGE SCALE GENOMIC DNA]</scope>
    <source>
        <strain evidence="8 9">ATCC 48635</strain>
    </source>
</reference>
<evidence type="ECO:0000256" key="4">
    <source>
        <dbReference type="ARBA" id="ARBA00022490"/>
    </source>
</evidence>
<sequence>MDVFAERTVGKVRKLLGKRDRDKELRESCDEVLSHLKAGSPNLPEETYVQPLFLAIISKQTKVTCLAMDCLEKMMAFGYLKGDQPISTGLQDRLQRALHLTDETMNTTSTGRVLLIDAVIEVICSCNDHPENDVQLQVLKAVLTAVASPTCEVHEHSLLKAIRAGYHIYLVSKSMINQTVAKGTLQRMVTTVFQRMETAASAEVAMTPSRSLSKLAHGHTALYPSVQAAFGFKYNSRTLQSSKTLGEDHAVLFPTVLHKDAYLVFRAVCRISMRFVVEDAVGSATSTQPSAGAPAISVRALTNAVDDPFAMQSKMISLELLLGVINHAGPTFRSHERFLVAIRSYLCVSLLQNCTSIYTQVVELSLRVFVVLITHFKAHLKGEIEVFITNIFLGILDSENSTYEHKMLVLEVLNHICDDQQILSEIFLNYDCDWESIDLFKRIVHALAKVTKLTKKETPTTNVRQLKLQQQEAALVLKGLECLAAIVHSLKKAANFISEAAPVRASACAPDDNSDTEDTTEDVATPTCRTSAVVEVFDKKKKRQDLLSTGIVKFNVKATDGIKFCMAHDLIPKGDARGVAQFFHDYNSRLDKFQLGEYLGKEAQYQNGFCVKVLHEFVDQMDFHDLSIDDAIRKYLAAFRLPGEAQKIDRMMEKFAERYHLNNAGVFPSADTAFVLSFSIILLQTDLHNPSIPEEKKMTREGFARNNRGINNGEDLPADYLGGIYDRIKSLPISIKDDDDRAKLKRESSSSFPLSASVLDKQRREAFGKEREAMVKASEAFFKRKVAPAASPVADDEAKSFHVVRDDRNNAYIRPMFEIVWAPLLACCSVLFETLDQPVAIQYCLDGFKHAIHLAARLAMSSERDAFVSILANFTAVQHSATREIRGKHIEAMKTLIAIAVKEGNFLGDSWRDVLQALSHLARLQLHAQGLQSDTQFFSAPSPVIPAPVPSKRLSSFQSATLLLNNPFTPSNGALSFGGTSPKPFKPPVPPTEESTVATEARNAQRLLDQVDGLASDRVFASSVQLSDAAVQEFVLALCVVSLSECQGLAAVGISVRGAPLSLPRVFSLQKLVEVADMNMHVRSRVVWANMWNVLSRHFTAIGCHDNLGLAMYAIDSLKQLSMKFLEKDELRDFNFQRLFLTPFQIIISNAMATEIRELVLGCVQNMILGRVEHIKSGWKTIWGVLRVAAESYDRAEESEDRVVLVGFAIAKMIVETHFDRVVAVFQDVLDALLLFASVGNDAPDAERPALAAMCRSAVALMGTCLGHVATGRVIESLDAGVLSPRAAKPDVEYTDQTQHTHVWLPALHPLFVLASDARQDMRHTALDTLYGSLHTHGHVIGASLWHVIFKSILLPLMEHIRRVETRSPAVFNRKSSKKALLALVHLYGTYFKVVADVPDIVNLLARWLTDEPEEQLACAAAIALEHLLVRHGHQFDADLWESLAFTLVSIAAHLLPRGLFRPLEAAPAASLAMYPAVRAALFPTTWTIAAAPSLTHMLVLLELQRILGSVLVKISSLPPSCFTALLACLQDTLAVARRLNDDVEVRQALFDLGWRYGCLGAGELPHMLQQEVLGTREYLKVVVHNLEAMRSEFTALVHRCLDEYLSWGLDKPEPTWLSTDRRQRAAGYIPLVVDILHVVAAFSQDEVLRHLEWLYPQLIALVNASSIDVRRALHVVLSTSICQLLPLPKP</sequence>
<dbReference type="SUPFAM" id="SSF48425">
    <property type="entry name" value="Sec7 domain"/>
    <property type="match status" value="1"/>
</dbReference>
<keyword evidence="5" id="KW-0653">Protein transport</keyword>
<proteinExistence type="predicted"/>
<evidence type="ECO:0000256" key="5">
    <source>
        <dbReference type="ARBA" id="ARBA00022927"/>
    </source>
</evidence>
<accession>A0A1V9YDK8</accession>
<dbReference type="Gene3D" id="1.10.220.20">
    <property type="match status" value="1"/>
</dbReference>
<dbReference type="EMBL" id="JNBR01002066">
    <property type="protein sequence ID" value="OQR83824.1"/>
    <property type="molecule type" value="Genomic_DNA"/>
</dbReference>